<keyword evidence="5 8" id="KW-0645">Protease</keyword>
<dbReference type="InterPro" id="IPR023042">
    <property type="entry name" value="Peptidase_M17_leu_NH2_pept"/>
</dbReference>
<feature type="binding site" evidence="8">
    <location>
        <position position="357"/>
    </location>
    <ligand>
        <name>Mn(2+)</name>
        <dbReference type="ChEBI" id="CHEBI:29035"/>
        <label>2</label>
    </ligand>
</feature>
<feature type="binding site" evidence="8">
    <location>
        <position position="278"/>
    </location>
    <ligand>
        <name>Mn(2+)</name>
        <dbReference type="ChEBI" id="CHEBI:29035"/>
        <label>1</label>
    </ligand>
</feature>
<comment type="catalytic activity">
    <reaction evidence="2 8">
        <text>Release of an N-terminal amino acid, preferentially leucine, but not glutamic or aspartic acids.</text>
        <dbReference type="EC" id="3.4.11.10"/>
    </reaction>
</comment>
<dbReference type="GO" id="GO:0004177">
    <property type="term" value="F:aminopeptidase activity"/>
    <property type="evidence" value="ECO:0007669"/>
    <property type="project" value="UniProtKB-KW"/>
</dbReference>
<evidence type="ECO:0000256" key="4">
    <source>
        <dbReference type="ARBA" id="ARBA00022438"/>
    </source>
</evidence>
<dbReference type="Gene3D" id="3.40.630.10">
    <property type="entry name" value="Zn peptidases"/>
    <property type="match status" value="1"/>
</dbReference>
<comment type="function">
    <text evidence="8">Presumably involved in the processing and regular turnover of intracellular proteins. Catalyzes the removal of unsubstituted N-terminal amino acids from various peptides.</text>
</comment>
<evidence type="ECO:0000256" key="2">
    <source>
        <dbReference type="ARBA" id="ARBA00000967"/>
    </source>
</evidence>
<dbReference type="Gene3D" id="3.40.220.10">
    <property type="entry name" value="Leucine Aminopeptidase, subunit E, domain 1"/>
    <property type="match status" value="1"/>
</dbReference>
<proteinExistence type="inferred from homology"/>
<dbReference type="InterPro" id="IPR011356">
    <property type="entry name" value="Leucine_aapep/pepB"/>
</dbReference>
<feature type="binding site" evidence="8">
    <location>
        <position position="357"/>
    </location>
    <ligand>
        <name>Mn(2+)</name>
        <dbReference type="ChEBI" id="CHEBI:29035"/>
        <label>1</label>
    </ligand>
</feature>
<evidence type="ECO:0000313" key="11">
    <source>
        <dbReference type="Proteomes" id="UP000609651"/>
    </source>
</evidence>
<dbReference type="RefSeq" id="WP_171186221.1">
    <property type="nucleotide sequence ID" value="NZ_WTPX01000051.1"/>
</dbReference>
<dbReference type="Proteomes" id="UP000609651">
    <property type="component" value="Unassembled WGS sequence"/>
</dbReference>
<dbReference type="EC" id="3.4.11.10" evidence="8"/>
<evidence type="ECO:0000256" key="1">
    <source>
        <dbReference type="ARBA" id="ARBA00000135"/>
    </source>
</evidence>
<evidence type="ECO:0000256" key="6">
    <source>
        <dbReference type="ARBA" id="ARBA00022801"/>
    </source>
</evidence>
<reference evidence="10 11" key="1">
    <citation type="journal article" date="2020" name="Syst. Appl. Microbiol.">
        <title>Alienimonas chondri sp. nov., a novel planctomycete isolated from the biofilm of the red alga Chondrus crispus.</title>
        <authorList>
            <person name="Vitorino I."/>
            <person name="Albuquerque L."/>
            <person name="Wiegand S."/>
            <person name="Kallscheuer N."/>
            <person name="da Costa M.S."/>
            <person name="Lobo-da-Cunha A."/>
            <person name="Jogler C."/>
            <person name="Lage O.M."/>
        </authorList>
    </citation>
    <scope>NUCLEOTIDE SEQUENCE [LARGE SCALE GENOMIC DNA]</scope>
    <source>
        <strain evidence="10 11">LzC2</strain>
    </source>
</reference>
<keyword evidence="11" id="KW-1185">Reference proteome</keyword>
<feature type="domain" description="Cytosol aminopeptidase" evidence="9">
    <location>
        <begin position="353"/>
        <end position="360"/>
    </location>
</feature>
<dbReference type="InterPro" id="IPR043472">
    <property type="entry name" value="Macro_dom-like"/>
</dbReference>
<keyword evidence="7 8" id="KW-0464">Manganese</keyword>
<gene>
    <name evidence="8 10" type="primary">pepA</name>
    <name evidence="10" type="ORF">LzC2_19050</name>
</gene>
<evidence type="ECO:0000256" key="5">
    <source>
        <dbReference type="ARBA" id="ARBA00022670"/>
    </source>
</evidence>
<dbReference type="EC" id="3.4.11.1" evidence="8"/>
<feature type="binding site" evidence="8">
    <location>
        <position position="273"/>
    </location>
    <ligand>
        <name>Mn(2+)</name>
        <dbReference type="ChEBI" id="CHEBI:29035"/>
        <label>2</label>
    </ligand>
</feature>
<feature type="binding site" evidence="8">
    <location>
        <position position="355"/>
    </location>
    <ligand>
        <name>Mn(2+)</name>
        <dbReference type="ChEBI" id="CHEBI:29035"/>
        <label>1</label>
    </ligand>
</feature>
<feature type="binding site" evidence="8">
    <location>
        <position position="278"/>
    </location>
    <ligand>
        <name>Mn(2+)</name>
        <dbReference type="ChEBI" id="CHEBI:29035"/>
        <label>2</label>
    </ligand>
</feature>
<name>A0ABX1VD31_9PLAN</name>
<dbReference type="EMBL" id="WTPX01000051">
    <property type="protein sequence ID" value="NNJ25830.1"/>
    <property type="molecule type" value="Genomic_DNA"/>
</dbReference>
<sequence>MSASPAGRVPQTLATAEAARDVTADLLLIPVWKRDDAGAELAALDSAAGGVFARLRSRGDLTGKAGECVVLPDLPNVAADRAVCVGLGEPGELSRAVWAKAIRTGVRKATGKADRTVAALLTKEVAEAVGLRNAAEELASAAVIAGAGPGLYKKEPKRFPLQSLTAVLSDTADVQPAEDSLERGAKIGAAVNLARELVDRPAEDIYPESVADRAAAFAADIGLGCEVLGQEELEAERCGSLLAVNRGSSRPPRVVVLSHLKGGDGPTLALVGKGVTFDSGGLSLKPNEGMKDMKCDMAGSAAVLGAMAAIAGLNLPVNVVGYAGLVENMVAGNSYKLGDVLQTRQGTTVEVLNTDAEGRLVLADVLDMAVTGGSWAKPADRIVDLATLTGACVVALGEGVVGGFPGVNSDGTEEWWAEVQAAFEASGEEVWRMPMSDSFKSLLDSEVADVKNVGPRYGGAVTAAKFLEHFVGTVPWVHLDIAGPAFRDKSGADMASGGTGVGVRTLVKLAEAFGK</sequence>
<organism evidence="10 11">
    <name type="scientific">Alienimonas chondri</name>
    <dbReference type="NCBI Taxonomy" id="2681879"/>
    <lineage>
        <taxon>Bacteria</taxon>
        <taxon>Pseudomonadati</taxon>
        <taxon>Planctomycetota</taxon>
        <taxon>Planctomycetia</taxon>
        <taxon>Planctomycetales</taxon>
        <taxon>Planctomycetaceae</taxon>
        <taxon>Alienimonas</taxon>
    </lineage>
</organism>
<keyword evidence="4 8" id="KW-0031">Aminopeptidase</keyword>
<keyword evidence="8" id="KW-0479">Metal-binding</keyword>
<dbReference type="PANTHER" id="PTHR11963">
    <property type="entry name" value="LEUCINE AMINOPEPTIDASE-RELATED"/>
    <property type="match status" value="1"/>
</dbReference>
<dbReference type="HAMAP" id="MF_00181">
    <property type="entry name" value="Cytosol_peptidase_M17"/>
    <property type="match status" value="1"/>
</dbReference>
<protein>
    <recommendedName>
        <fullName evidence="8">Probable cytosol aminopeptidase</fullName>
        <ecNumber evidence="8">3.4.11.1</ecNumber>
    </recommendedName>
    <alternativeName>
        <fullName evidence="8">Leucine aminopeptidase</fullName>
        <shortName evidence="8">LAP</shortName>
        <ecNumber evidence="8">3.4.11.10</ecNumber>
    </alternativeName>
    <alternativeName>
        <fullName evidence="8">Leucyl aminopeptidase</fullName>
    </alternativeName>
</protein>
<dbReference type="InterPro" id="IPR000819">
    <property type="entry name" value="Peptidase_M17_C"/>
</dbReference>
<comment type="caution">
    <text evidence="10">The sequence shown here is derived from an EMBL/GenBank/DDBJ whole genome shotgun (WGS) entry which is preliminary data.</text>
</comment>
<feature type="active site" evidence="8">
    <location>
        <position position="359"/>
    </location>
</feature>
<dbReference type="SUPFAM" id="SSF52949">
    <property type="entry name" value="Macro domain-like"/>
    <property type="match status" value="1"/>
</dbReference>
<comment type="catalytic activity">
    <reaction evidence="1 8">
        <text>Release of an N-terminal amino acid, Xaa-|-Yaa-, in which Xaa is preferably Leu, but may be other amino acids including Pro although not Arg or Lys, and Yaa may be Pro. Amino acid amides and methyl esters are also readily hydrolyzed, but rates on arylamides are exceedingly low.</text>
        <dbReference type="EC" id="3.4.11.1"/>
    </reaction>
</comment>
<feature type="active site" evidence="8">
    <location>
        <position position="285"/>
    </location>
</feature>
<evidence type="ECO:0000259" key="9">
    <source>
        <dbReference type="PROSITE" id="PS00631"/>
    </source>
</evidence>
<dbReference type="SUPFAM" id="SSF53187">
    <property type="entry name" value="Zn-dependent exopeptidases"/>
    <property type="match status" value="1"/>
</dbReference>
<feature type="binding site" evidence="8">
    <location>
        <position position="296"/>
    </location>
    <ligand>
        <name>Mn(2+)</name>
        <dbReference type="ChEBI" id="CHEBI:29035"/>
        <label>2</label>
    </ligand>
</feature>
<evidence type="ECO:0000256" key="8">
    <source>
        <dbReference type="HAMAP-Rule" id="MF_00181"/>
    </source>
</evidence>
<comment type="similarity">
    <text evidence="3 8">Belongs to the peptidase M17 family.</text>
</comment>
<dbReference type="PRINTS" id="PR00481">
    <property type="entry name" value="LAMNOPPTDASE"/>
</dbReference>
<comment type="subcellular location">
    <subcellularLocation>
        <location evidence="8">Cytoplasm</location>
    </subcellularLocation>
</comment>
<evidence type="ECO:0000256" key="7">
    <source>
        <dbReference type="ARBA" id="ARBA00023211"/>
    </source>
</evidence>
<dbReference type="PANTHER" id="PTHR11963:SF23">
    <property type="entry name" value="CYTOSOL AMINOPEPTIDASE"/>
    <property type="match status" value="1"/>
</dbReference>
<dbReference type="CDD" id="cd00433">
    <property type="entry name" value="Peptidase_M17"/>
    <property type="match status" value="1"/>
</dbReference>
<keyword evidence="8" id="KW-0963">Cytoplasm</keyword>
<dbReference type="InterPro" id="IPR008283">
    <property type="entry name" value="Peptidase_M17_N"/>
</dbReference>
<comment type="cofactor">
    <cofactor evidence="8">
        <name>Mn(2+)</name>
        <dbReference type="ChEBI" id="CHEBI:29035"/>
    </cofactor>
    <text evidence="8">Binds 2 manganese ions per subunit.</text>
</comment>
<dbReference type="Pfam" id="PF02789">
    <property type="entry name" value="Peptidase_M17_N"/>
    <property type="match status" value="1"/>
</dbReference>
<evidence type="ECO:0000313" key="10">
    <source>
        <dbReference type="EMBL" id="NNJ25830.1"/>
    </source>
</evidence>
<dbReference type="PROSITE" id="PS00631">
    <property type="entry name" value="CYTOSOL_AP"/>
    <property type="match status" value="1"/>
</dbReference>
<accession>A0ABX1VD31</accession>
<dbReference type="Pfam" id="PF00883">
    <property type="entry name" value="Peptidase_M17"/>
    <property type="match status" value="1"/>
</dbReference>
<keyword evidence="6 8" id="KW-0378">Hydrolase</keyword>
<evidence type="ECO:0000256" key="3">
    <source>
        <dbReference type="ARBA" id="ARBA00009528"/>
    </source>
</evidence>